<organism evidence="2 3">
    <name type="scientific">Lacisediminihabitans changchengi</name>
    <dbReference type="NCBI Taxonomy" id="2787634"/>
    <lineage>
        <taxon>Bacteria</taxon>
        <taxon>Bacillati</taxon>
        <taxon>Actinomycetota</taxon>
        <taxon>Actinomycetes</taxon>
        <taxon>Micrococcales</taxon>
        <taxon>Microbacteriaceae</taxon>
        <taxon>Lacisediminihabitans</taxon>
    </lineage>
</organism>
<feature type="compositionally biased region" description="Low complexity" evidence="1">
    <location>
        <begin position="118"/>
        <end position="130"/>
    </location>
</feature>
<evidence type="ECO:0008006" key="4">
    <source>
        <dbReference type="Google" id="ProtNLM"/>
    </source>
</evidence>
<gene>
    <name evidence="2" type="ORF">IV501_08580</name>
</gene>
<dbReference type="AlphaFoldDB" id="A0A934W397"/>
<proteinExistence type="predicted"/>
<keyword evidence="3" id="KW-1185">Reference proteome</keyword>
<protein>
    <recommendedName>
        <fullName evidence="4">Transposase</fullName>
    </recommendedName>
</protein>
<dbReference type="Proteomes" id="UP000636458">
    <property type="component" value="Unassembled WGS sequence"/>
</dbReference>
<dbReference type="RefSeq" id="WP_200556266.1">
    <property type="nucleotide sequence ID" value="NZ_JAEPES010000003.1"/>
</dbReference>
<name>A0A934W397_9MICO</name>
<evidence type="ECO:0000313" key="3">
    <source>
        <dbReference type="Proteomes" id="UP000636458"/>
    </source>
</evidence>
<evidence type="ECO:0000256" key="1">
    <source>
        <dbReference type="SAM" id="MobiDB-lite"/>
    </source>
</evidence>
<reference evidence="2" key="1">
    <citation type="submission" date="2021-01" db="EMBL/GenBank/DDBJ databases">
        <title>Lacisediminihabitans sp. nov. strain G11-30, isolated from Antarctic Soil.</title>
        <authorList>
            <person name="Li J."/>
        </authorList>
    </citation>
    <scope>NUCLEOTIDE SEQUENCE</scope>
    <source>
        <strain evidence="2">G11-30</strain>
    </source>
</reference>
<comment type="caution">
    <text evidence="2">The sequence shown here is derived from an EMBL/GenBank/DDBJ whole genome shotgun (WGS) entry which is preliminary data.</text>
</comment>
<accession>A0A934W397</accession>
<sequence>MMYPLVVELADDRKITVAVTCRVLGLSKQSYFAWRADPVSRRDWDNAHLINAAIDIHGDEPGFGYRFIANEIEAEAGIAASEWRVWRLCSQQRTWSVCQSSNFDAKANYPRRFDGKSRPAPLSAPSHSAARVNSARLENRRYRRLTAESDAHAPNIVSSDLARAQKTQNAPEQARGRFDFDEYFLQ</sequence>
<dbReference type="EMBL" id="JAEPES010000003">
    <property type="protein sequence ID" value="MBK4347686.1"/>
    <property type="molecule type" value="Genomic_DNA"/>
</dbReference>
<feature type="region of interest" description="Disordered" evidence="1">
    <location>
        <begin position="114"/>
        <end position="133"/>
    </location>
</feature>
<evidence type="ECO:0000313" key="2">
    <source>
        <dbReference type="EMBL" id="MBK4347686.1"/>
    </source>
</evidence>